<dbReference type="RefSeq" id="WP_377816276.1">
    <property type="nucleotide sequence ID" value="NZ_JBHSLU010000012.1"/>
</dbReference>
<dbReference type="InterPro" id="IPR053981">
    <property type="entry name" value="Gp44/GpP-like_2nd"/>
</dbReference>
<gene>
    <name evidence="3" type="ORF">ACFPN9_07825</name>
</gene>
<evidence type="ECO:0000313" key="3">
    <source>
        <dbReference type="EMBL" id="MFC5505163.1"/>
    </source>
</evidence>
<dbReference type="EMBL" id="JBHSLU010000012">
    <property type="protein sequence ID" value="MFC5505163.1"/>
    <property type="molecule type" value="Genomic_DNA"/>
</dbReference>
<dbReference type="Gene3D" id="3.55.50.10">
    <property type="entry name" value="Baseplate protein-like domains"/>
    <property type="match status" value="1"/>
</dbReference>
<protein>
    <recommendedName>
        <fullName evidence="2">Baseplate hub protein gp44/GpP-like second domain-containing protein</fullName>
    </recommendedName>
</protein>
<dbReference type="InterPro" id="IPR023399">
    <property type="entry name" value="Baseplate-like_2-layer_sand"/>
</dbReference>
<feature type="region of interest" description="Disordered" evidence="1">
    <location>
        <begin position="259"/>
        <end position="284"/>
    </location>
</feature>
<organism evidence="3 4">
    <name type="scientific">Bosea massiliensis</name>
    <dbReference type="NCBI Taxonomy" id="151419"/>
    <lineage>
        <taxon>Bacteria</taxon>
        <taxon>Pseudomonadati</taxon>
        <taxon>Pseudomonadota</taxon>
        <taxon>Alphaproteobacteria</taxon>
        <taxon>Hyphomicrobiales</taxon>
        <taxon>Boseaceae</taxon>
        <taxon>Bosea</taxon>
    </lineage>
</organism>
<dbReference type="Gene3D" id="3.30.1920.10">
    <property type="entry name" value="Baseplate protein-like domains - 2 layer sandwich fold"/>
    <property type="match status" value="1"/>
</dbReference>
<proteinExistence type="predicted"/>
<evidence type="ECO:0000259" key="2">
    <source>
        <dbReference type="Pfam" id="PF22255"/>
    </source>
</evidence>
<dbReference type="Gene3D" id="2.30.300.10">
    <property type="entry name" value="Baseplate protein-like domain - beta roll fold"/>
    <property type="match status" value="1"/>
</dbReference>
<dbReference type="SUPFAM" id="SSF69279">
    <property type="entry name" value="Phage tail proteins"/>
    <property type="match status" value="2"/>
</dbReference>
<comment type="caution">
    <text evidence="3">The sequence shown here is derived from an EMBL/GenBank/DDBJ whole genome shotgun (WGS) entry which is preliminary data.</text>
</comment>
<feature type="domain" description="Baseplate hub protein gp44/GpP-like second" evidence="2">
    <location>
        <begin position="98"/>
        <end position="179"/>
    </location>
</feature>
<evidence type="ECO:0000313" key="4">
    <source>
        <dbReference type="Proteomes" id="UP001596060"/>
    </source>
</evidence>
<dbReference type="Proteomes" id="UP001596060">
    <property type="component" value="Unassembled WGS sequence"/>
</dbReference>
<evidence type="ECO:0000256" key="1">
    <source>
        <dbReference type="SAM" id="MobiDB-lite"/>
    </source>
</evidence>
<sequence>MIGKETRREDLILEIGGVPHPGLLSIEYSFDGKGALLKVVAGVHEQKGALTKKGSEAVLKALLPGGGAETIVTGRVRRSYGDEAKPALRRFLQIESKACDAVECAADGRKHGYNLKKQKLGAAADTLFKPYGIKVKVEADSREMDIAWAPGERAFDVVEERARKAGLLMTGAADGGVVLYKGTRGRHPGSFVVGDDRGDANATTLQFEDSEIGQFSQTHYYGQRYKGGKGKDETDGYAIVENEAIRRLRIDIRRMEHDGDDADLKQRSEWDDRRGAGGDAGNGTQIVLATPEWRDPDGKLWSAAFVRYVVAGDFELEQDMAIKSGQLSWSKEHQIARLTMVDPRSLGGKDAKGKSGDAWKVSTKKAKYEELS</sequence>
<accession>A0ABW0P0H8</accession>
<feature type="compositionally biased region" description="Basic and acidic residues" evidence="1">
    <location>
        <begin position="259"/>
        <end position="276"/>
    </location>
</feature>
<keyword evidence="4" id="KW-1185">Reference proteome</keyword>
<dbReference type="Pfam" id="PF22255">
    <property type="entry name" value="Gp44-like_2nd"/>
    <property type="match status" value="1"/>
</dbReference>
<reference evidence="4" key="1">
    <citation type="journal article" date="2019" name="Int. J. Syst. Evol. Microbiol.">
        <title>The Global Catalogue of Microorganisms (GCM) 10K type strain sequencing project: providing services to taxonomists for standard genome sequencing and annotation.</title>
        <authorList>
            <consortium name="The Broad Institute Genomics Platform"/>
            <consortium name="The Broad Institute Genome Sequencing Center for Infectious Disease"/>
            <person name="Wu L."/>
            <person name="Ma J."/>
        </authorList>
    </citation>
    <scope>NUCLEOTIDE SEQUENCE [LARGE SCALE GENOMIC DNA]</scope>
    <source>
        <strain evidence="4">CCUG 43117</strain>
    </source>
</reference>
<name>A0ABW0P0H8_9HYPH</name>